<keyword evidence="9 15" id="KW-0418">Kinase</keyword>
<comment type="similarity">
    <text evidence="15">Belongs to the ribF family.</text>
</comment>
<comment type="function">
    <text evidence="1">Catalyzes the phosphorylation of riboflavin to FMN followed by the adenylation of FMN to FAD.</text>
</comment>
<dbReference type="GO" id="GO:0005524">
    <property type="term" value="F:ATP binding"/>
    <property type="evidence" value="ECO:0007669"/>
    <property type="project" value="UniProtKB-UniRule"/>
</dbReference>
<dbReference type="InterPro" id="IPR023468">
    <property type="entry name" value="Riboflavin_kinase"/>
</dbReference>
<evidence type="ECO:0000256" key="12">
    <source>
        <dbReference type="ARBA" id="ARBA00023268"/>
    </source>
</evidence>
<accession>W0DJL3</accession>
<evidence type="ECO:0000313" key="18">
    <source>
        <dbReference type="Proteomes" id="UP000005289"/>
    </source>
</evidence>
<evidence type="ECO:0000256" key="8">
    <source>
        <dbReference type="ARBA" id="ARBA00022741"/>
    </source>
</evidence>
<evidence type="ECO:0000256" key="13">
    <source>
        <dbReference type="ARBA" id="ARBA00047880"/>
    </source>
</evidence>
<dbReference type="HOGENOM" id="CLU_048437_0_1_6"/>
<evidence type="ECO:0000256" key="2">
    <source>
        <dbReference type="ARBA" id="ARBA00004726"/>
    </source>
</evidence>
<keyword evidence="5 15" id="KW-0288">FMN</keyword>
<dbReference type="NCBIfam" id="NF004160">
    <property type="entry name" value="PRK05627.1-3"/>
    <property type="match status" value="1"/>
</dbReference>
<dbReference type="PANTHER" id="PTHR22749:SF6">
    <property type="entry name" value="RIBOFLAVIN KINASE"/>
    <property type="match status" value="1"/>
</dbReference>
<evidence type="ECO:0000256" key="6">
    <source>
        <dbReference type="ARBA" id="ARBA00022679"/>
    </source>
</evidence>
<keyword evidence="11 15" id="KW-0067">ATP-binding</keyword>
<comment type="catalytic activity">
    <reaction evidence="14 15">
        <text>FMN + ATP + H(+) = FAD + diphosphate</text>
        <dbReference type="Rhea" id="RHEA:17237"/>
        <dbReference type="ChEBI" id="CHEBI:15378"/>
        <dbReference type="ChEBI" id="CHEBI:30616"/>
        <dbReference type="ChEBI" id="CHEBI:33019"/>
        <dbReference type="ChEBI" id="CHEBI:57692"/>
        <dbReference type="ChEBI" id="CHEBI:58210"/>
        <dbReference type="EC" id="2.7.7.2"/>
    </reaction>
</comment>
<evidence type="ECO:0000259" key="16">
    <source>
        <dbReference type="SMART" id="SM00904"/>
    </source>
</evidence>
<dbReference type="EC" id="2.7.1.26" evidence="15"/>
<keyword evidence="4 15" id="KW-0285">Flavoprotein</keyword>
<dbReference type="GO" id="GO:0006747">
    <property type="term" value="P:FAD biosynthetic process"/>
    <property type="evidence" value="ECO:0007669"/>
    <property type="project" value="UniProtKB-UniRule"/>
</dbReference>
<dbReference type="GO" id="GO:0009231">
    <property type="term" value="P:riboflavin biosynthetic process"/>
    <property type="evidence" value="ECO:0007669"/>
    <property type="project" value="InterPro"/>
</dbReference>
<dbReference type="Gene3D" id="2.40.30.30">
    <property type="entry name" value="Riboflavin kinase-like"/>
    <property type="match status" value="1"/>
</dbReference>
<dbReference type="InterPro" id="IPR014729">
    <property type="entry name" value="Rossmann-like_a/b/a_fold"/>
</dbReference>
<dbReference type="GO" id="GO:0003919">
    <property type="term" value="F:FMN adenylyltransferase activity"/>
    <property type="evidence" value="ECO:0007669"/>
    <property type="project" value="UniProtKB-UniRule"/>
</dbReference>
<dbReference type="GO" id="GO:0008531">
    <property type="term" value="F:riboflavin kinase activity"/>
    <property type="evidence" value="ECO:0007669"/>
    <property type="project" value="UniProtKB-UniRule"/>
</dbReference>
<keyword evidence="18" id="KW-1185">Reference proteome</keyword>
<dbReference type="OrthoDB" id="9803667at2"/>
<dbReference type="Pfam" id="PF01687">
    <property type="entry name" value="Flavokinase"/>
    <property type="match status" value="1"/>
</dbReference>
<name>W0DJL3_9GAMM</name>
<keyword evidence="12" id="KW-0511">Multifunctional enzyme</keyword>
<organism evidence="17 18">
    <name type="scientific">Thioalkalivibrio paradoxus ARh 1</name>
    <dbReference type="NCBI Taxonomy" id="713585"/>
    <lineage>
        <taxon>Bacteria</taxon>
        <taxon>Pseudomonadati</taxon>
        <taxon>Pseudomonadota</taxon>
        <taxon>Gammaproteobacteria</taxon>
        <taxon>Chromatiales</taxon>
        <taxon>Ectothiorhodospiraceae</taxon>
        <taxon>Thioalkalivibrio</taxon>
    </lineage>
</organism>
<dbReference type="SUPFAM" id="SSF82114">
    <property type="entry name" value="Riboflavin kinase-like"/>
    <property type="match status" value="1"/>
</dbReference>
<comment type="pathway">
    <text evidence="2 15">Cofactor biosynthesis; FAD biosynthesis; FAD from FMN: step 1/1.</text>
</comment>
<evidence type="ECO:0000256" key="9">
    <source>
        <dbReference type="ARBA" id="ARBA00022777"/>
    </source>
</evidence>
<dbReference type="RefSeq" id="WP_006746401.1">
    <property type="nucleotide sequence ID" value="NZ_CP007029.1"/>
</dbReference>
<sequence length="315" mass="34353">MRLLRGLAFRGPVYSGAAVTIGNFDGFHRGHQAVVSRLLDAGARLNAPTVLITFEPLPLEFFAPERAPGRLQRLRDRIDFLRTTGLDAVWLMRFGPGLAGLAAEAFVERVLRDTLAARHVLVGDDFRFGKGRTGDYALLERMGAEMGFSVEATPTLSDGAGRISSTRVRAAAQEGDFDAVARLLGRPYALCGRVSHGDKRGRVIGFPTANLRLGPQPLALRGVFAGWLFLRGGARMAAVTNIGWRPTVAGREQRLEAHVLDASPDLYGQLVRFEPLAQLRGEQRFESLDALKSQIERDVAGARAVFAHHSLHQPA</sequence>
<dbReference type="CDD" id="cd02064">
    <property type="entry name" value="FAD_synthetase_N"/>
    <property type="match status" value="1"/>
</dbReference>
<keyword evidence="10 15" id="KW-0274">FAD</keyword>
<evidence type="ECO:0000256" key="7">
    <source>
        <dbReference type="ARBA" id="ARBA00022695"/>
    </source>
</evidence>
<dbReference type="InterPro" id="IPR015864">
    <property type="entry name" value="FAD_synthase"/>
</dbReference>
<evidence type="ECO:0000313" key="17">
    <source>
        <dbReference type="EMBL" id="AHE97080.1"/>
    </source>
</evidence>
<dbReference type="InterPro" id="IPR015865">
    <property type="entry name" value="Riboflavin_kinase_bac/euk"/>
</dbReference>
<evidence type="ECO:0000256" key="10">
    <source>
        <dbReference type="ARBA" id="ARBA00022827"/>
    </source>
</evidence>
<dbReference type="Gene3D" id="3.40.50.620">
    <property type="entry name" value="HUPs"/>
    <property type="match status" value="1"/>
</dbReference>
<protein>
    <recommendedName>
        <fullName evidence="15">Riboflavin biosynthesis protein</fullName>
    </recommendedName>
    <domain>
        <recommendedName>
            <fullName evidence="15">Riboflavin kinase</fullName>
            <ecNumber evidence="15">2.7.1.26</ecNumber>
        </recommendedName>
        <alternativeName>
            <fullName evidence="15">Flavokinase</fullName>
        </alternativeName>
    </domain>
    <domain>
        <recommendedName>
            <fullName evidence="15">FMN adenylyltransferase</fullName>
            <ecNumber evidence="15">2.7.7.2</ecNumber>
        </recommendedName>
        <alternativeName>
            <fullName evidence="15">FAD pyrophosphorylase</fullName>
        </alternativeName>
        <alternativeName>
            <fullName evidence="15">FAD synthase</fullName>
        </alternativeName>
    </domain>
</protein>
<dbReference type="NCBIfam" id="NF004159">
    <property type="entry name" value="PRK05627.1-2"/>
    <property type="match status" value="1"/>
</dbReference>
<dbReference type="PIRSF" id="PIRSF004491">
    <property type="entry name" value="FAD_Synth"/>
    <property type="match status" value="1"/>
</dbReference>
<keyword evidence="8 15" id="KW-0547">Nucleotide-binding</keyword>
<proteinExistence type="inferred from homology"/>
<dbReference type="AlphaFoldDB" id="W0DJL3"/>
<gene>
    <name evidence="17" type="ORF">THITH_00950</name>
</gene>
<dbReference type="UniPathway" id="UPA00277">
    <property type="reaction ID" value="UER00407"/>
</dbReference>
<dbReference type="PANTHER" id="PTHR22749">
    <property type="entry name" value="RIBOFLAVIN KINASE/FMN ADENYLYLTRANSFERASE"/>
    <property type="match status" value="1"/>
</dbReference>
<dbReference type="NCBIfam" id="NF004163">
    <property type="entry name" value="PRK05627.1-6"/>
    <property type="match status" value="1"/>
</dbReference>
<dbReference type="InterPro" id="IPR023465">
    <property type="entry name" value="Riboflavin_kinase_dom_sf"/>
</dbReference>
<evidence type="ECO:0000256" key="5">
    <source>
        <dbReference type="ARBA" id="ARBA00022643"/>
    </source>
</evidence>
<dbReference type="STRING" id="713585.THITH_00950"/>
<comment type="catalytic activity">
    <reaction evidence="13 15">
        <text>riboflavin + ATP = FMN + ADP + H(+)</text>
        <dbReference type="Rhea" id="RHEA:14357"/>
        <dbReference type="ChEBI" id="CHEBI:15378"/>
        <dbReference type="ChEBI" id="CHEBI:30616"/>
        <dbReference type="ChEBI" id="CHEBI:57986"/>
        <dbReference type="ChEBI" id="CHEBI:58210"/>
        <dbReference type="ChEBI" id="CHEBI:456216"/>
        <dbReference type="EC" id="2.7.1.26"/>
    </reaction>
</comment>
<evidence type="ECO:0000256" key="11">
    <source>
        <dbReference type="ARBA" id="ARBA00022840"/>
    </source>
</evidence>
<dbReference type="SUPFAM" id="SSF52374">
    <property type="entry name" value="Nucleotidylyl transferase"/>
    <property type="match status" value="1"/>
</dbReference>
<evidence type="ECO:0000256" key="15">
    <source>
        <dbReference type="PIRNR" id="PIRNR004491"/>
    </source>
</evidence>
<evidence type="ECO:0000256" key="14">
    <source>
        <dbReference type="ARBA" id="ARBA00049494"/>
    </source>
</evidence>
<feature type="domain" description="Riboflavin kinase" evidence="16">
    <location>
        <begin position="183"/>
        <end position="307"/>
    </location>
</feature>
<keyword evidence="7 15" id="KW-0548">Nucleotidyltransferase</keyword>
<dbReference type="Pfam" id="PF06574">
    <property type="entry name" value="FAD_syn"/>
    <property type="match status" value="1"/>
</dbReference>
<reference evidence="17 18" key="1">
    <citation type="submission" date="2013-12" db="EMBL/GenBank/DDBJ databases">
        <authorList>
            <consortium name="DOE Joint Genome Institute"/>
            <person name="Muyzer G."/>
            <person name="Huntemann M."/>
            <person name="Han J."/>
            <person name="Chen A."/>
            <person name="Kyrpides N."/>
            <person name="Mavromatis K."/>
            <person name="Markowitz V."/>
            <person name="Palaniappan K."/>
            <person name="Ivanova N."/>
            <person name="Schaumberg A."/>
            <person name="Pati A."/>
            <person name="Liolios K."/>
            <person name="Nordberg H.P."/>
            <person name="Cantor M.N."/>
            <person name="Hua S.X."/>
            <person name="Woyke T."/>
        </authorList>
    </citation>
    <scope>NUCLEOTIDE SEQUENCE [LARGE SCALE GENOMIC DNA]</scope>
    <source>
        <strain evidence="17 18">ARh 1</strain>
    </source>
</reference>
<dbReference type="EMBL" id="CP007029">
    <property type="protein sequence ID" value="AHE97080.1"/>
    <property type="molecule type" value="Genomic_DNA"/>
</dbReference>
<dbReference type="UniPathway" id="UPA00276">
    <property type="reaction ID" value="UER00406"/>
</dbReference>
<keyword evidence="6 15" id="KW-0808">Transferase</keyword>
<dbReference type="EC" id="2.7.7.2" evidence="15"/>
<dbReference type="GO" id="GO:0009398">
    <property type="term" value="P:FMN biosynthetic process"/>
    <property type="evidence" value="ECO:0007669"/>
    <property type="project" value="UniProtKB-UniRule"/>
</dbReference>
<dbReference type="SMART" id="SM00904">
    <property type="entry name" value="Flavokinase"/>
    <property type="match status" value="1"/>
</dbReference>
<dbReference type="InterPro" id="IPR002606">
    <property type="entry name" value="Riboflavin_kinase_bac"/>
</dbReference>
<evidence type="ECO:0000256" key="4">
    <source>
        <dbReference type="ARBA" id="ARBA00022630"/>
    </source>
</evidence>
<evidence type="ECO:0000256" key="1">
    <source>
        <dbReference type="ARBA" id="ARBA00002121"/>
    </source>
</evidence>
<dbReference type="Proteomes" id="UP000005289">
    <property type="component" value="Chromosome"/>
</dbReference>
<comment type="pathway">
    <text evidence="3 15">Cofactor biosynthesis; FMN biosynthesis; FMN from riboflavin (ATP route): step 1/1.</text>
</comment>
<dbReference type="FunFam" id="3.40.50.620:FF:000021">
    <property type="entry name" value="Riboflavin biosynthesis protein"/>
    <property type="match status" value="1"/>
</dbReference>
<evidence type="ECO:0000256" key="3">
    <source>
        <dbReference type="ARBA" id="ARBA00005201"/>
    </source>
</evidence>
<dbReference type="NCBIfam" id="TIGR00083">
    <property type="entry name" value="ribF"/>
    <property type="match status" value="1"/>
</dbReference>
<dbReference type="KEGG" id="tti:THITH_00950"/>